<keyword evidence="4" id="KW-1185">Reference proteome</keyword>
<evidence type="ECO:0000313" key="3">
    <source>
        <dbReference type="EMBL" id="CAI0402800.1"/>
    </source>
</evidence>
<gene>
    <name evidence="3" type="ORF">LITE_LOCUS11778</name>
</gene>
<dbReference type="AlphaFoldDB" id="A0AAV0IYT9"/>
<dbReference type="GO" id="GO:0005385">
    <property type="term" value="F:zinc ion transmembrane transporter activity"/>
    <property type="evidence" value="ECO:0007669"/>
    <property type="project" value="InterPro"/>
</dbReference>
<keyword evidence="2" id="KW-0812">Transmembrane</keyword>
<evidence type="ECO:0000256" key="2">
    <source>
        <dbReference type="SAM" id="Phobius"/>
    </source>
</evidence>
<comment type="caution">
    <text evidence="3">The sequence shown here is derived from an EMBL/GenBank/DDBJ whole genome shotgun (WGS) entry which is preliminary data.</text>
</comment>
<sequence length="180" mass="19734">MLACLGRLHSECRFGTGIMVLVAWVINFLSFHLLPSLRVVKFFPPPCFLAPSVVLISNHFSCYVCFRVKNAEVLCLGLVSVTVFMLVMPLFKAAGGVLLQMAPPSIPSSALSKCLRQITACEDVSEVSDARFWELVPGHTVGSISLQVKGGVDDRQVLEFVHGLYHDLGVLDLTVQTEQE</sequence>
<evidence type="ECO:0000313" key="4">
    <source>
        <dbReference type="Proteomes" id="UP001154282"/>
    </source>
</evidence>
<feature type="transmembrane region" description="Helical" evidence="2">
    <location>
        <begin position="12"/>
        <end position="31"/>
    </location>
</feature>
<dbReference type="InterPro" id="IPR045316">
    <property type="entry name" value="Msc2-like"/>
</dbReference>
<name>A0AAV0IYT9_9ROSI</name>
<keyword evidence="1" id="KW-0813">Transport</keyword>
<dbReference type="EMBL" id="CAMGYJ010000004">
    <property type="protein sequence ID" value="CAI0402800.1"/>
    <property type="molecule type" value="Genomic_DNA"/>
</dbReference>
<keyword evidence="2" id="KW-1133">Transmembrane helix</keyword>
<dbReference type="GO" id="GO:0005794">
    <property type="term" value="C:Golgi apparatus"/>
    <property type="evidence" value="ECO:0007669"/>
    <property type="project" value="TreeGrafter"/>
</dbReference>
<organism evidence="3 4">
    <name type="scientific">Linum tenue</name>
    <dbReference type="NCBI Taxonomy" id="586396"/>
    <lineage>
        <taxon>Eukaryota</taxon>
        <taxon>Viridiplantae</taxon>
        <taxon>Streptophyta</taxon>
        <taxon>Embryophyta</taxon>
        <taxon>Tracheophyta</taxon>
        <taxon>Spermatophyta</taxon>
        <taxon>Magnoliopsida</taxon>
        <taxon>eudicotyledons</taxon>
        <taxon>Gunneridae</taxon>
        <taxon>Pentapetalae</taxon>
        <taxon>rosids</taxon>
        <taxon>fabids</taxon>
        <taxon>Malpighiales</taxon>
        <taxon>Linaceae</taxon>
        <taxon>Linum</taxon>
    </lineage>
</organism>
<accession>A0AAV0IYT9</accession>
<evidence type="ECO:0000256" key="1">
    <source>
        <dbReference type="ARBA" id="ARBA00022448"/>
    </source>
</evidence>
<dbReference type="PANTHER" id="PTHR45755:SF3">
    <property type="entry name" value="METAL TOLERANCE PROTEIN C2"/>
    <property type="match status" value="1"/>
</dbReference>
<dbReference type="GO" id="GO:0006882">
    <property type="term" value="P:intracellular zinc ion homeostasis"/>
    <property type="evidence" value="ECO:0007669"/>
    <property type="project" value="InterPro"/>
</dbReference>
<reference evidence="3" key="1">
    <citation type="submission" date="2022-08" db="EMBL/GenBank/DDBJ databases">
        <authorList>
            <person name="Gutierrez-Valencia J."/>
        </authorList>
    </citation>
    <scope>NUCLEOTIDE SEQUENCE</scope>
</reference>
<feature type="transmembrane region" description="Helical" evidence="2">
    <location>
        <begin position="73"/>
        <end position="91"/>
    </location>
</feature>
<dbReference type="PANTHER" id="PTHR45755">
    <property type="match status" value="1"/>
</dbReference>
<dbReference type="Proteomes" id="UP001154282">
    <property type="component" value="Unassembled WGS sequence"/>
</dbReference>
<protein>
    <submittedName>
        <fullName evidence="3">Uncharacterized protein</fullName>
    </submittedName>
</protein>
<feature type="transmembrane region" description="Helical" evidence="2">
    <location>
        <begin position="43"/>
        <end position="66"/>
    </location>
</feature>
<keyword evidence="2" id="KW-0472">Membrane</keyword>
<proteinExistence type="predicted"/>